<name>A0AAE0NT27_9PEZI</name>
<evidence type="ECO:0000313" key="2">
    <source>
        <dbReference type="EMBL" id="KAK3387177.1"/>
    </source>
</evidence>
<feature type="transmembrane region" description="Helical" evidence="1">
    <location>
        <begin position="36"/>
        <end position="56"/>
    </location>
</feature>
<gene>
    <name evidence="2" type="ORF">B0H63DRAFT_469423</name>
</gene>
<reference evidence="2" key="1">
    <citation type="journal article" date="2023" name="Mol. Phylogenet. Evol.">
        <title>Genome-scale phylogeny and comparative genomics of the fungal order Sordariales.</title>
        <authorList>
            <person name="Hensen N."/>
            <person name="Bonometti L."/>
            <person name="Westerberg I."/>
            <person name="Brannstrom I.O."/>
            <person name="Guillou S."/>
            <person name="Cros-Aarteil S."/>
            <person name="Calhoun S."/>
            <person name="Haridas S."/>
            <person name="Kuo A."/>
            <person name="Mondo S."/>
            <person name="Pangilinan J."/>
            <person name="Riley R."/>
            <person name="LaButti K."/>
            <person name="Andreopoulos B."/>
            <person name="Lipzen A."/>
            <person name="Chen C."/>
            <person name="Yan M."/>
            <person name="Daum C."/>
            <person name="Ng V."/>
            <person name="Clum A."/>
            <person name="Steindorff A."/>
            <person name="Ohm R.A."/>
            <person name="Martin F."/>
            <person name="Silar P."/>
            <person name="Natvig D.O."/>
            <person name="Lalanne C."/>
            <person name="Gautier V."/>
            <person name="Ament-Velasquez S.L."/>
            <person name="Kruys A."/>
            <person name="Hutchinson M.I."/>
            <person name="Powell A.J."/>
            <person name="Barry K."/>
            <person name="Miller A.N."/>
            <person name="Grigoriev I.V."/>
            <person name="Debuchy R."/>
            <person name="Gladieux P."/>
            <person name="Hiltunen Thoren M."/>
            <person name="Johannesson H."/>
        </authorList>
    </citation>
    <scope>NUCLEOTIDE SEQUENCE</scope>
    <source>
        <strain evidence="2">CBS 232.78</strain>
    </source>
</reference>
<dbReference type="AlphaFoldDB" id="A0AAE0NT27"/>
<comment type="caution">
    <text evidence="2">The sequence shown here is derived from an EMBL/GenBank/DDBJ whole genome shotgun (WGS) entry which is preliminary data.</text>
</comment>
<organism evidence="2 3">
    <name type="scientific">Podospora didyma</name>
    <dbReference type="NCBI Taxonomy" id="330526"/>
    <lineage>
        <taxon>Eukaryota</taxon>
        <taxon>Fungi</taxon>
        <taxon>Dikarya</taxon>
        <taxon>Ascomycota</taxon>
        <taxon>Pezizomycotina</taxon>
        <taxon>Sordariomycetes</taxon>
        <taxon>Sordariomycetidae</taxon>
        <taxon>Sordariales</taxon>
        <taxon>Podosporaceae</taxon>
        <taxon>Podospora</taxon>
    </lineage>
</organism>
<keyword evidence="1" id="KW-0472">Membrane</keyword>
<protein>
    <submittedName>
        <fullName evidence="2">Uncharacterized protein</fullName>
    </submittedName>
</protein>
<keyword evidence="1" id="KW-0812">Transmembrane</keyword>
<keyword evidence="3" id="KW-1185">Reference proteome</keyword>
<accession>A0AAE0NT27</accession>
<dbReference type="Proteomes" id="UP001285441">
    <property type="component" value="Unassembled WGS sequence"/>
</dbReference>
<proteinExistence type="predicted"/>
<sequence length="83" mass="9795">MPYLYITLSLFRYRPLLIAPFPAFGLVFFYDCSMFCPLQFTLRSCGFTVFITFLYIECTRQAQAGRHKQKPNHSLHHQINTLL</sequence>
<feature type="transmembrane region" description="Helical" evidence="1">
    <location>
        <begin position="12"/>
        <end position="30"/>
    </location>
</feature>
<dbReference type="EMBL" id="JAULSW010000003">
    <property type="protein sequence ID" value="KAK3387177.1"/>
    <property type="molecule type" value="Genomic_DNA"/>
</dbReference>
<evidence type="ECO:0000313" key="3">
    <source>
        <dbReference type="Proteomes" id="UP001285441"/>
    </source>
</evidence>
<reference evidence="2" key="2">
    <citation type="submission" date="2023-06" db="EMBL/GenBank/DDBJ databases">
        <authorList>
            <consortium name="Lawrence Berkeley National Laboratory"/>
            <person name="Haridas S."/>
            <person name="Hensen N."/>
            <person name="Bonometti L."/>
            <person name="Westerberg I."/>
            <person name="Brannstrom I.O."/>
            <person name="Guillou S."/>
            <person name="Cros-Aarteil S."/>
            <person name="Calhoun S."/>
            <person name="Kuo A."/>
            <person name="Mondo S."/>
            <person name="Pangilinan J."/>
            <person name="Riley R."/>
            <person name="LaButti K."/>
            <person name="Andreopoulos B."/>
            <person name="Lipzen A."/>
            <person name="Chen C."/>
            <person name="Yanf M."/>
            <person name="Daum C."/>
            <person name="Ng V."/>
            <person name="Clum A."/>
            <person name="Steindorff A."/>
            <person name="Ohm R."/>
            <person name="Martin F."/>
            <person name="Silar P."/>
            <person name="Natvig D."/>
            <person name="Lalanne C."/>
            <person name="Gautier V."/>
            <person name="Ament-velasquez S.L."/>
            <person name="Kruys A."/>
            <person name="Hutchinson M.I."/>
            <person name="Powell A.J."/>
            <person name="Barry K."/>
            <person name="Miller A.N."/>
            <person name="Grigoriev I.V."/>
            <person name="Debuchy R."/>
            <person name="Gladieux P."/>
            <person name="Thoren M.H."/>
            <person name="Johannesson H."/>
        </authorList>
    </citation>
    <scope>NUCLEOTIDE SEQUENCE</scope>
    <source>
        <strain evidence="2">CBS 232.78</strain>
    </source>
</reference>
<keyword evidence="1" id="KW-1133">Transmembrane helix</keyword>
<evidence type="ECO:0000256" key="1">
    <source>
        <dbReference type="SAM" id="Phobius"/>
    </source>
</evidence>